<feature type="binding site" evidence="8">
    <location>
        <position position="213"/>
    </location>
    <ligand>
        <name>FAD</name>
        <dbReference type="ChEBI" id="CHEBI:57692"/>
    </ligand>
</feature>
<gene>
    <name evidence="10" type="ORF">D5H78_04710</name>
</gene>
<keyword evidence="11" id="KW-1185">Reference proteome</keyword>
<dbReference type="Pfam" id="PF01012">
    <property type="entry name" value="ETF"/>
    <property type="match status" value="1"/>
</dbReference>
<dbReference type="Proteomes" id="UP000265614">
    <property type="component" value="Unassembled WGS sequence"/>
</dbReference>
<proteinExistence type="inferred from homology"/>
<dbReference type="PROSITE" id="PS00696">
    <property type="entry name" value="ETF_ALPHA"/>
    <property type="match status" value="1"/>
</dbReference>
<feature type="binding site" evidence="8">
    <location>
        <begin position="238"/>
        <end position="239"/>
    </location>
    <ligand>
        <name>FAD</name>
        <dbReference type="ChEBI" id="CHEBI:57692"/>
    </ligand>
</feature>
<evidence type="ECO:0000313" key="10">
    <source>
        <dbReference type="EMBL" id="RJK98203.1"/>
    </source>
</evidence>
<dbReference type="AlphaFoldDB" id="A0A3A3Z5F6"/>
<accession>A0A3A3Z5F6</accession>
<dbReference type="SMART" id="SM00893">
    <property type="entry name" value="ETF"/>
    <property type="match status" value="1"/>
</dbReference>
<evidence type="ECO:0000256" key="4">
    <source>
        <dbReference type="ARBA" id="ARBA00022630"/>
    </source>
</evidence>
<evidence type="ECO:0000259" key="9">
    <source>
        <dbReference type="SMART" id="SM00893"/>
    </source>
</evidence>
<keyword evidence="4" id="KW-0285">Flavoprotein</keyword>
<dbReference type="FunFam" id="3.40.50.1220:FF:000001">
    <property type="entry name" value="Electron transfer flavoprotein, alpha subunit"/>
    <property type="match status" value="1"/>
</dbReference>
<comment type="subunit">
    <text evidence="2">Heterodimer of an alpha and a beta subunit.</text>
</comment>
<dbReference type="OrthoDB" id="9770286at2"/>
<reference evidence="10 11" key="1">
    <citation type="submission" date="2018-09" db="EMBL/GenBank/DDBJ databases">
        <title>YIM 75000 draft genome.</title>
        <authorList>
            <person name="Tang S."/>
            <person name="Feng Y."/>
        </authorList>
    </citation>
    <scope>NUCLEOTIDE SEQUENCE [LARGE SCALE GENOMIC DNA]</scope>
    <source>
        <strain evidence="10 11">YIM 75000</strain>
    </source>
</reference>
<feature type="domain" description="Electron transfer flavoprotein alpha/beta-subunit N-terminal" evidence="9">
    <location>
        <begin position="4"/>
        <end position="191"/>
    </location>
</feature>
<dbReference type="GO" id="GO:0050660">
    <property type="term" value="F:flavin adenine dinucleotide binding"/>
    <property type="evidence" value="ECO:0007669"/>
    <property type="project" value="InterPro"/>
</dbReference>
<name>A0A3A3Z5F6_9ACTN</name>
<dbReference type="InterPro" id="IPR029035">
    <property type="entry name" value="DHS-like_NAD/FAD-binding_dom"/>
</dbReference>
<dbReference type="InterPro" id="IPR014731">
    <property type="entry name" value="ETF_asu_C"/>
</dbReference>
<comment type="similarity">
    <text evidence="1">Belongs to the ETF alpha-subunit/FixB family.</text>
</comment>
<dbReference type="GO" id="GO:0009055">
    <property type="term" value="F:electron transfer activity"/>
    <property type="evidence" value="ECO:0007669"/>
    <property type="project" value="InterPro"/>
</dbReference>
<dbReference type="EMBL" id="QZEZ01000001">
    <property type="protein sequence ID" value="RJK98203.1"/>
    <property type="molecule type" value="Genomic_DNA"/>
</dbReference>
<dbReference type="InterPro" id="IPR001308">
    <property type="entry name" value="ETF_a/FixB"/>
</dbReference>
<sequence length="324" mass="32328">MSDVLVLVGPADHPDPAGGVRKPALELLALARSLGDPAAVVLGTPSPEAVEALGAHGATTVWAVQVPGAGERVVAPAAAALEAVVREVGEPAAVLVGAAHDAREAAARLAVRLGAGLLTDAVDVQAGPEGPVVVQSVFAGAYVVRSRAVRGVPVVVVKPNSAAPERTGGTAAVRELAVADDGVPAAAVVERRERAGTGRPELTEASVVVAGGRGLGSGEGFALVERVADALGGAVGASRAAVDAGWYPHSQQVGQTGKTVSPQLYLAAGISGAIQHRAGMQTSRTIVAVNKDPEAPLFEIADLGVVGDVNEVLPQLAEELEARG</sequence>
<evidence type="ECO:0000313" key="11">
    <source>
        <dbReference type="Proteomes" id="UP000265614"/>
    </source>
</evidence>
<dbReference type="InterPro" id="IPR014730">
    <property type="entry name" value="ETF_a/b_N"/>
</dbReference>
<dbReference type="RefSeq" id="WP_119949128.1">
    <property type="nucleotide sequence ID" value="NZ_QZEZ01000001.1"/>
</dbReference>
<comment type="cofactor">
    <cofactor evidence="8">
        <name>FAD</name>
        <dbReference type="ChEBI" id="CHEBI:57692"/>
    </cofactor>
    <text evidence="8">Binds 1 FAD per dimer.</text>
</comment>
<dbReference type="SUPFAM" id="SSF52467">
    <property type="entry name" value="DHS-like NAD/FAD-binding domain"/>
    <property type="match status" value="1"/>
</dbReference>
<dbReference type="Gene3D" id="3.40.50.1220">
    <property type="entry name" value="TPP-binding domain"/>
    <property type="match status" value="1"/>
</dbReference>
<evidence type="ECO:0000256" key="7">
    <source>
        <dbReference type="ARBA" id="ARBA00025649"/>
    </source>
</evidence>
<feature type="binding site" evidence="8">
    <location>
        <begin position="269"/>
        <end position="276"/>
    </location>
    <ligand>
        <name>FAD</name>
        <dbReference type="ChEBI" id="CHEBI:57692"/>
    </ligand>
</feature>
<keyword evidence="3" id="KW-0813">Transport</keyword>
<comment type="function">
    <text evidence="7">The electron transfer flavoprotein serves as a specific electron acceptor for other dehydrogenases. It transfers the electrons to the main respiratory chain via ETF-ubiquinone oxidoreductase (ETF dehydrogenase).</text>
</comment>
<evidence type="ECO:0000256" key="2">
    <source>
        <dbReference type="ARBA" id="ARBA00011355"/>
    </source>
</evidence>
<keyword evidence="5 8" id="KW-0274">FAD</keyword>
<evidence type="ECO:0000256" key="6">
    <source>
        <dbReference type="ARBA" id="ARBA00022982"/>
    </source>
</evidence>
<dbReference type="GO" id="GO:0033539">
    <property type="term" value="P:fatty acid beta-oxidation using acyl-CoA dehydrogenase"/>
    <property type="evidence" value="ECO:0007669"/>
    <property type="project" value="TreeGrafter"/>
</dbReference>
<dbReference type="PANTHER" id="PTHR43153:SF1">
    <property type="entry name" value="ELECTRON TRANSFER FLAVOPROTEIN SUBUNIT ALPHA, MITOCHONDRIAL"/>
    <property type="match status" value="1"/>
</dbReference>
<dbReference type="PANTHER" id="PTHR43153">
    <property type="entry name" value="ELECTRON TRANSFER FLAVOPROTEIN ALPHA"/>
    <property type="match status" value="1"/>
</dbReference>
<evidence type="ECO:0000256" key="1">
    <source>
        <dbReference type="ARBA" id="ARBA00005817"/>
    </source>
</evidence>
<dbReference type="SUPFAM" id="SSF52402">
    <property type="entry name" value="Adenine nucleotide alpha hydrolases-like"/>
    <property type="match status" value="1"/>
</dbReference>
<evidence type="ECO:0000256" key="5">
    <source>
        <dbReference type="ARBA" id="ARBA00022827"/>
    </source>
</evidence>
<evidence type="ECO:0000256" key="8">
    <source>
        <dbReference type="PIRSR" id="PIRSR000089-1"/>
    </source>
</evidence>
<dbReference type="Gene3D" id="3.40.50.620">
    <property type="entry name" value="HUPs"/>
    <property type="match status" value="1"/>
</dbReference>
<dbReference type="InterPro" id="IPR018206">
    <property type="entry name" value="ETF_asu_C_CS"/>
</dbReference>
<protein>
    <submittedName>
        <fullName evidence="10">Electron transfer flavoprotein subunit alpha/FixB family protein</fullName>
    </submittedName>
</protein>
<comment type="caution">
    <text evidence="10">The sequence shown here is derived from an EMBL/GenBank/DDBJ whole genome shotgun (WGS) entry which is preliminary data.</text>
</comment>
<organism evidence="10 11">
    <name type="scientific">Vallicoccus soli</name>
    <dbReference type="NCBI Taxonomy" id="2339232"/>
    <lineage>
        <taxon>Bacteria</taxon>
        <taxon>Bacillati</taxon>
        <taxon>Actinomycetota</taxon>
        <taxon>Actinomycetes</taxon>
        <taxon>Motilibacterales</taxon>
        <taxon>Vallicoccaceae</taxon>
        <taxon>Vallicoccus</taxon>
    </lineage>
</organism>
<dbReference type="InterPro" id="IPR014729">
    <property type="entry name" value="Rossmann-like_a/b/a_fold"/>
</dbReference>
<dbReference type="PIRSF" id="PIRSF000089">
    <property type="entry name" value="Electra_flavoP_a"/>
    <property type="match status" value="1"/>
</dbReference>
<dbReference type="Pfam" id="PF00766">
    <property type="entry name" value="ETF_alpha"/>
    <property type="match status" value="1"/>
</dbReference>
<feature type="binding site" evidence="8">
    <location>
        <begin position="252"/>
        <end position="256"/>
    </location>
    <ligand>
        <name>FAD</name>
        <dbReference type="ChEBI" id="CHEBI:57692"/>
    </ligand>
</feature>
<keyword evidence="6" id="KW-0249">Electron transport</keyword>
<evidence type="ECO:0000256" key="3">
    <source>
        <dbReference type="ARBA" id="ARBA00022448"/>
    </source>
</evidence>
<feature type="binding site" evidence="8">
    <location>
        <position position="290"/>
    </location>
    <ligand>
        <name>FAD</name>
        <dbReference type="ChEBI" id="CHEBI:57692"/>
    </ligand>
</feature>